<name>A0A0A9GD12_ARUDO</name>
<dbReference type="AlphaFoldDB" id="A0A0A9GD12"/>
<reference evidence="2" key="2">
    <citation type="journal article" date="2015" name="Data Brief">
        <title>Shoot transcriptome of the giant reed, Arundo donax.</title>
        <authorList>
            <person name="Barrero R.A."/>
            <person name="Guerrero F.D."/>
            <person name="Moolhuijzen P."/>
            <person name="Goolsby J.A."/>
            <person name="Tidwell J."/>
            <person name="Bellgard S.E."/>
            <person name="Bellgard M.I."/>
        </authorList>
    </citation>
    <scope>NUCLEOTIDE SEQUENCE</scope>
    <source>
        <tissue evidence="2">Shoot tissue taken approximately 20 cm above the soil surface</tissue>
    </source>
</reference>
<dbReference type="EMBL" id="GBRH01179358">
    <property type="protein sequence ID" value="JAE18538.1"/>
    <property type="molecule type" value="Transcribed_RNA"/>
</dbReference>
<organism evidence="2">
    <name type="scientific">Arundo donax</name>
    <name type="common">Giant reed</name>
    <name type="synonym">Donax arundinaceus</name>
    <dbReference type="NCBI Taxonomy" id="35708"/>
    <lineage>
        <taxon>Eukaryota</taxon>
        <taxon>Viridiplantae</taxon>
        <taxon>Streptophyta</taxon>
        <taxon>Embryophyta</taxon>
        <taxon>Tracheophyta</taxon>
        <taxon>Spermatophyta</taxon>
        <taxon>Magnoliopsida</taxon>
        <taxon>Liliopsida</taxon>
        <taxon>Poales</taxon>
        <taxon>Poaceae</taxon>
        <taxon>PACMAD clade</taxon>
        <taxon>Arundinoideae</taxon>
        <taxon>Arundineae</taxon>
        <taxon>Arundo</taxon>
    </lineage>
</organism>
<proteinExistence type="predicted"/>
<feature type="compositionally biased region" description="Polar residues" evidence="1">
    <location>
        <begin position="26"/>
        <end position="36"/>
    </location>
</feature>
<evidence type="ECO:0000313" key="2">
    <source>
        <dbReference type="EMBL" id="JAE18538.1"/>
    </source>
</evidence>
<accession>A0A0A9GD12</accession>
<feature type="region of interest" description="Disordered" evidence="1">
    <location>
        <begin position="13"/>
        <end position="36"/>
    </location>
</feature>
<reference evidence="2" key="1">
    <citation type="submission" date="2014-09" db="EMBL/GenBank/DDBJ databases">
        <authorList>
            <person name="Magalhaes I.L.F."/>
            <person name="Oliveira U."/>
            <person name="Santos F.R."/>
            <person name="Vidigal T.H.D.A."/>
            <person name="Brescovit A.D."/>
            <person name="Santos A.J."/>
        </authorList>
    </citation>
    <scope>NUCLEOTIDE SEQUENCE</scope>
    <source>
        <tissue evidence="2">Shoot tissue taken approximately 20 cm above the soil surface</tissue>
    </source>
</reference>
<protein>
    <submittedName>
        <fullName evidence="2">Uncharacterized protein</fullName>
    </submittedName>
</protein>
<sequence length="36" mass="3706">MRQICSLSFMSSSCRQNGTRGGQLTAAGSSTLGSPQ</sequence>
<evidence type="ECO:0000256" key="1">
    <source>
        <dbReference type="SAM" id="MobiDB-lite"/>
    </source>
</evidence>